<reference evidence="3 4" key="1">
    <citation type="submission" date="2013-02" db="EMBL/GenBank/DDBJ databases">
        <title>The Genome Annotation of Plasmodium falciparum Vietnam Oak-Knoll (FVO).</title>
        <authorList>
            <consortium name="The Broad Institute Genome Sequencing Platform"/>
            <consortium name="The Broad Institute Genome Sequencing Center for Infectious Disease"/>
            <person name="Neafsey D."/>
            <person name="Hoffman S."/>
            <person name="Volkman S."/>
            <person name="Rosenthal P."/>
            <person name="Walker B."/>
            <person name="Young S.K."/>
            <person name="Zeng Q."/>
            <person name="Gargeya S."/>
            <person name="Fitzgerald M."/>
            <person name="Haas B."/>
            <person name="Abouelleil A."/>
            <person name="Allen A.W."/>
            <person name="Alvarado L."/>
            <person name="Arachchi H.M."/>
            <person name="Berlin A.M."/>
            <person name="Chapman S.B."/>
            <person name="Gainer-Dewar J."/>
            <person name="Goldberg J."/>
            <person name="Griggs A."/>
            <person name="Gujja S."/>
            <person name="Hansen M."/>
            <person name="Howarth C."/>
            <person name="Imamovic A."/>
            <person name="Ireland A."/>
            <person name="Larimer J."/>
            <person name="McCowan C."/>
            <person name="Murphy C."/>
            <person name="Pearson M."/>
            <person name="Poon T.W."/>
            <person name="Priest M."/>
            <person name="Roberts A."/>
            <person name="Saif S."/>
            <person name="Shea T."/>
            <person name="Sisk P."/>
            <person name="Sykes S."/>
            <person name="Wortman J."/>
            <person name="Nusbaum C."/>
            <person name="Birren B."/>
        </authorList>
    </citation>
    <scope>NUCLEOTIDE SEQUENCE [LARGE SCALE GENOMIC DNA]</scope>
    <source>
        <strain evidence="4">Vietnam Oak-Knoll (FVO)</strain>
    </source>
</reference>
<accession>A0A024V893</accession>
<organism evidence="3 4">
    <name type="scientific">Plasmodium falciparum Vietnam Oak-Knoll</name>
    <name type="common">FVO</name>
    <dbReference type="NCBI Taxonomy" id="1036723"/>
    <lineage>
        <taxon>Eukaryota</taxon>
        <taxon>Sar</taxon>
        <taxon>Alveolata</taxon>
        <taxon>Apicomplexa</taxon>
        <taxon>Aconoidasida</taxon>
        <taxon>Haemosporida</taxon>
        <taxon>Plasmodiidae</taxon>
        <taxon>Plasmodium</taxon>
        <taxon>Plasmodium (Laverania)</taxon>
    </lineage>
</organism>
<evidence type="ECO:0000256" key="1">
    <source>
        <dbReference type="SAM" id="Phobius"/>
    </source>
</evidence>
<gene>
    <name evidence="3" type="ORF">PFFVO_02672</name>
</gene>
<dbReference type="SMR" id="A0A024V893"/>
<evidence type="ECO:0000256" key="2">
    <source>
        <dbReference type="SAM" id="SignalP"/>
    </source>
</evidence>
<feature type="signal peptide" evidence="2">
    <location>
        <begin position="1"/>
        <end position="24"/>
    </location>
</feature>
<keyword evidence="1" id="KW-0812">Transmembrane</keyword>
<dbReference type="Proteomes" id="UP000030690">
    <property type="component" value="Unassembled WGS sequence"/>
</dbReference>
<dbReference type="NCBIfam" id="TIGR01495">
    <property type="entry name" value="ETRAMP"/>
    <property type="match status" value="1"/>
</dbReference>
<dbReference type="InterPro" id="IPR006389">
    <property type="entry name" value="Early_transc_mb_plasmodium"/>
</dbReference>
<sequence length="179" mass="21190">MRILKVLTLLVFLLCINVFSPCYTKNGFLSRIKDRFTKFEKKMKDKENKKKLLISASIVGLSLLTNLIVGFAYYNYRKNQRNQALEFPQEESRRRAKETKEIIDEINIRSEKQMAKNFRMGNEIIPRLKEVMTSIENEGKKKNLDLTRDDIADMSYFIFKNLFHLSETWKKNPTLIPID</sequence>
<evidence type="ECO:0008006" key="5">
    <source>
        <dbReference type="Google" id="ProtNLM"/>
    </source>
</evidence>
<dbReference type="OrthoDB" id="386906at2759"/>
<evidence type="ECO:0000313" key="3">
    <source>
        <dbReference type="EMBL" id="ETW18777.1"/>
    </source>
</evidence>
<proteinExistence type="predicted"/>
<keyword evidence="2" id="KW-0732">Signal</keyword>
<keyword evidence="1" id="KW-1133">Transmembrane helix</keyword>
<dbReference type="EMBL" id="KI925078">
    <property type="protein sequence ID" value="ETW18777.1"/>
    <property type="molecule type" value="Genomic_DNA"/>
</dbReference>
<feature type="transmembrane region" description="Helical" evidence="1">
    <location>
        <begin position="52"/>
        <end position="74"/>
    </location>
</feature>
<dbReference type="Pfam" id="PF09716">
    <property type="entry name" value="ETRAMP"/>
    <property type="match status" value="1"/>
</dbReference>
<reference evidence="3 4" key="2">
    <citation type="submission" date="2013-02" db="EMBL/GenBank/DDBJ databases">
        <title>The Genome Sequence of Plasmodium falciparum Vietnam Oak-Knoll (FVO).</title>
        <authorList>
            <consortium name="The Broad Institute Genome Sequencing Platform"/>
            <consortium name="The Broad Institute Genome Sequencing Center for Infectious Disease"/>
            <person name="Neafsey D."/>
            <person name="Cheeseman I."/>
            <person name="Volkman S."/>
            <person name="Adams J."/>
            <person name="Walker B."/>
            <person name="Young S.K."/>
            <person name="Zeng Q."/>
            <person name="Gargeya S."/>
            <person name="Fitzgerald M."/>
            <person name="Haas B."/>
            <person name="Abouelleil A."/>
            <person name="Alvarado L."/>
            <person name="Arachchi H.M."/>
            <person name="Berlin A.M."/>
            <person name="Chapman S.B."/>
            <person name="Dewar J."/>
            <person name="Goldberg J."/>
            <person name="Griggs A."/>
            <person name="Gujja S."/>
            <person name="Hansen M."/>
            <person name="Howarth C."/>
            <person name="Imamovic A."/>
            <person name="Larimer J."/>
            <person name="McCowan C."/>
            <person name="Murphy C."/>
            <person name="Neiman D."/>
            <person name="Pearson M."/>
            <person name="Priest M."/>
            <person name="Roberts A."/>
            <person name="Saif S."/>
            <person name="Shea T."/>
            <person name="Sisk P."/>
            <person name="Sykes S."/>
            <person name="Wortman J."/>
            <person name="Nusbaum C."/>
            <person name="Birren B."/>
        </authorList>
    </citation>
    <scope>NUCLEOTIDE SEQUENCE [LARGE SCALE GENOMIC DNA]</scope>
    <source>
        <strain evidence="4">Vietnam Oak-Knoll (FVO)</strain>
    </source>
</reference>
<name>A0A024V893_PLAFA</name>
<keyword evidence="1" id="KW-0472">Membrane</keyword>
<feature type="chain" id="PRO_5001535926" description="Early transcribed membrane protein" evidence="2">
    <location>
        <begin position="25"/>
        <end position="179"/>
    </location>
</feature>
<protein>
    <recommendedName>
        <fullName evidence="5">Early transcribed membrane protein</fullName>
    </recommendedName>
</protein>
<evidence type="ECO:0000313" key="4">
    <source>
        <dbReference type="Proteomes" id="UP000030690"/>
    </source>
</evidence>
<dbReference type="AlphaFoldDB" id="A0A024V893"/>